<feature type="compositionally biased region" description="Basic residues" evidence="1">
    <location>
        <begin position="315"/>
        <end position="334"/>
    </location>
</feature>
<organism evidence="3 4">
    <name type="scientific">Aeromicrobium halocynthiae</name>
    <dbReference type="NCBI Taxonomy" id="560557"/>
    <lineage>
        <taxon>Bacteria</taxon>
        <taxon>Bacillati</taxon>
        <taxon>Actinomycetota</taxon>
        <taxon>Actinomycetes</taxon>
        <taxon>Propionibacteriales</taxon>
        <taxon>Nocardioidaceae</taxon>
        <taxon>Aeromicrobium</taxon>
    </lineage>
</organism>
<comment type="caution">
    <text evidence="3">The sequence shown here is derived from an EMBL/GenBank/DDBJ whole genome shotgun (WGS) entry which is preliminary data.</text>
</comment>
<keyword evidence="4" id="KW-1185">Reference proteome</keyword>
<dbReference type="EMBL" id="BAAAPY010000002">
    <property type="protein sequence ID" value="GAA2072607.1"/>
    <property type="molecule type" value="Genomic_DNA"/>
</dbReference>
<protein>
    <recommendedName>
        <fullName evidence="2">VWFA domain-containing protein</fullName>
    </recommendedName>
</protein>
<dbReference type="Proteomes" id="UP001501480">
    <property type="component" value="Unassembled WGS sequence"/>
</dbReference>
<reference evidence="3 4" key="1">
    <citation type="journal article" date="2019" name="Int. J. Syst. Evol. Microbiol.">
        <title>The Global Catalogue of Microorganisms (GCM) 10K type strain sequencing project: providing services to taxonomists for standard genome sequencing and annotation.</title>
        <authorList>
            <consortium name="The Broad Institute Genomics Platform"/>
            <consortium name="The Broad Institute Genome Sequencing Center for Infectious Disease"/>
            <person name="Wu L."/>
            <person name="Ma J."/>
        </authorList>
    </citation>
    <scope>NUCLEOTIDE SEQUENCE [LARGE SCALE GENOMIC DNA]</scope>
    <source>
        <strain evidence="3 4">JCM 15749</strain>
    </source>
</reference>
<feature type="region of interest" description="Disordered" evidence="1">
    <location>
        <begin position="307"/>
        <end position="334"/>
    </location>
</feature>
<gene>
    <name evidence="3" type="ORF">GCM10009821_08390</name>
</gene>
<dbReference type="SMART" id="SM00327">
    <property type="entry name" value="VWA"/>
    <property type="match status" value="1"/>
</dbReference>
<dbReference type="PROSITE" id="PS50234">
    <property type="entry name" value="VWFA"/>
    <property type="match status" value="1"/>
</dbReference>
<evidence type="ECO:0000313" key="3">
    <source>
        <dbReference type="EMBL" id="GAA2072607.1"/>
    </source>
</evidence>
<evidence type="ECO:0000256" key="1">
    <source>
        <dbReference type="SAM" id="MobiDB-lite"/>
    </source>
</evidence>
<dbReference type="Pfam" id="PF00092">
    <property type="entry name" value="VWA"/>
    <property type="match status" value="1"/>
</dbReference>
<accession>A0ABN2VU27</accession>
<proteinExistence type="predicted"/>
<dbReference type="Gene3D" id="3.40.50.410">
    <property type="entry name" value="von Willebrand factor, type A domain"/>
    <property type="match status" value="1"/>
</dbReference>
<name>A0ABN2VU27_9ACTN</name>
<dbReference type="InterPro" id="IPR036465">
    <property type="entry name" value="vWFA_dom_sf"/>
</dbReference>
<dbReference type="InterPro" id="IPR002035">
    <property type="entry name" value="VWF_A"/>
</dbReference>
<evidence type="ECO:0000313" key="4">
    <source>
        <dbReference type="Proteomes" id="UP001501480"/>
    </source>
</evidence>
<dbReference type="SUPFAM" id="SSF53300">
    <property type="entry name" value="vWA-like"/>
    <property type="match status" value="1"/>
</dbReference>
<sequence length="334" mass="35952">MVEAGESSYTSRVRPTLRPFAAALGVLLVLSTVACSSDDEPAPEPERTEAADLDRFATTDVAELLRAEPGRLDLETDRDEIVAQVRAAYDDGVRGEELYRTLLDLGAADFREYQEFLDTFEMEFSDPGQRPDGSVVGGDGQVEPFLNVQVLFDASGSMRGRVDGRPKIDLAKEAVEEFVQRLPEGVNISLRAYGHLGSNQEEDKAESCGTTEDVYPFGAYDEARFSAALASFSPTGFTPIGRAIEDAAADLAALPGDLPSAVYVVSDGEETCDGDPVAAARDLVADDVQAVVNIIGFDVADAEARALARREPGGHRQRARHDPRRRRRAPGGGS</sequence>
<evidence type="ECO:0000259" key="2">
    <source>
        <dbReference type="PROSITE" id="PS50234"/>
    </source>
</evidence>
<feature type="domain" description="VWFA" evidence="2">
    <location>
        <begin position="147"/>
        <end position="315"/>
    </location>
</feature>